<reference evidence="1 2" key="1">
    <citation type="journal article" date="2016" name="Nat. Commun.">
        <title>Thousands of microbial genomes shed light on interconnected biogeochemical processes in an aquifer system.</title>
        <authorList>
            <person name="Anantharaman K."/>
            <person name="Brown C.T."/>
            <person name="Hug L.A."/>
            <person name="Sharon I."/>
            <person name="Castelle C.J."/>
            <person name="Probst A.J."/>
            <person name="Thomas B.C."/>
            <person name="Singh A."/>
            <person name="Wilkins M.J."/>
            <person name="Karaoz U."/>
            <person name="Brodie E.L."/>
            <person name="Williams K.H."/>
            <person name="Hubbard S.S."/>
            <person name="Banfield J.F."/>
        </authorList>
    </citation>
    <scope>NUCLEOTIDE SEQUENCE [LARGE SCALE GENOMIC DNA]</scope>
</reference>
<proteinExistence type="predicted"/>
<sequence>MKDPYKTVIPRLTLDEIRGLVRSLPEPHEKISLGKREQLNFEVYLVKKMHNRQWENRVLLKLLLHARGSFYVYSELPPLDSYDLKSQIYLVRIRYNVKIANSCYPVEEWVSTRFIPYYGDPEKFRDIEMFEYRGRGIESQIEKRLLDVAKLDWGSVVGASGLCGIEPFSASENIVSQESLAMRYTSLAFALIVAQFIKSCEGCPPAYLAAQVAEEFVQGVLSFRAQNQVFRPNFTLASDLLMIKNASQVKLRRNNRLIYNRPLYFFNRKALLELLRDLIRKEVLTAKTFEYYMGDSALAKRLLNSERVAASEFAKLGRIFTASGMLYGAKITGAKLRNILKRVPDGPKFRIMKLSEFILSLRKMISAADSL</sequence>
<evidence type="ECO:0000313" key="2">
    <source>
        <dbReference type="Proteomes" id="UP000177942"/>
    </source>
</evidence>
<accession>A0A1G1ZQ81</accession>
<organism evidence="1 2">
    <name type="scientific">Candidatus Harrisonbacteria bacterium RIFCSPLOWO2_01_FULL_44_18</name>
    <dbReference type="NCBI Taxonomy" id="1798407"/>
    <lineage>
        <taxon>Bacteria</taxon>
        <taxon>Candidatus Harrisoniibacteriota</taxon>
    </lineage>
</organism>
<gene>
    <name evidence="1" type="ORF">A3A16_01150</name>
</gene>
<dbReference type="EMBL" id="MHJJ01000005">
    <property type="protein sequence ID" value="OGY65977.1"/>
    <property type="molecule type" value="Genomic_DNA"/>
</dbReference>
<dbReference type="AlphaFoldDB" id="A0A1G1ZQ81"/>
<dbReference type="STRING" id="1798407.A3A16_01150"/>
<dbReference type="Proteomes" id="UP000177942">
    <property type="component" value="Unassembled WGS sequence"/>
</dbReference>
<evidence type="ECO:0000313" key="1">
    <source>
        <dbReference type="EMBL" id="OGY65977.1"/>
    </source>
</evidence>
<comment type="caution">
    <text evidence="1">The sequence shown here is derived from an EMBL/GenBank/DDBJ whole genome shotgun (WGS) entry which is preliminary data.</text>
</comment>
<protein>
    <submittedName>
        <fullName evidence="1">Uncharacterized protein</fullName>
    </submittedName>
</protein>
<name>A0A1G1ZQ81_9BACT</name>